<dbReference type="InterPro" id="IPR003673">
    <property type="entry name" value="CoA-Trfase_fam_III"/>
</dbReference>
<dbReference type="Proteomes" id="UP000318405">
    <property type="component" value="Unassembled WGS sequence"/>
</dbReference>
<dbReference type="PANTHER" id="PTHR48207">
    <property type="entry name" value="SUCCINATE--HYDROXYMETHYLGLUTARATE COA-TRANSFERASE"/>
    <property type="match status" value="1"/>
</dbReference>
<dbReference type="GO" id="GO:0008410">
    <property type="term" value="F:CoA-transferase activity"/>
    <property type="evidence" value="ECO:0007669"/>
    <property type="project" value="TreeGrafter"/>
</dbReference>
<organism evidence="2 3">
    <name type="scientific">Verticiella sediminum</name>
    <dbReference type="NCBI Taxonomy" id="1247510"/>
    <lineage>
        <taxon>Bacteria</taxon>
        <taxon>Pseudomonadati</taxon>
        <taxon>Pseudomonadota</taxon>
        <taxon>Betaproteobacteria</taxon>
        <taxon>Burkholderiales</taxon>
        <taxon>Alcaligenaceae</taxon>
        <taxon>Verticiella</taxon>
    </lineage>
</organism>
<reference evidence="2 3" key="1">
    <citation type="submission" date="2019-07" db="EMBL/GenBank/DDBJ databases">
        <title>Qingshengfaniella alkalisoli gen. nov., sp. nov., isolated from saline soil.</title>
        <authorList>
            <person name="Xu L."/>
            <person name="Huang X.-X."/>
            <person name="Sun J.-Q."/>
        </authorList>
    </citation>
    <scope>NUCLEOTIDE SEQUENCE [LARGE SCALE GENOMIC DNA]</scope>
    <source>
        <strain evidence="2 3">DSM 27279</strain>
    </source>
</reference>
<dbReference type="AlphaFoldDB" id="A0A556ALV8"/>
<protein>
    <submittedName>
        <fullName evidence="2">CoA transferase</fullName>
    </submittedName>
</protein>
<dbReference type="InterPro" id="IPR044855">
    <property type="entry name" value="CoA-Trfase_III_dom3_sf"/>
</dbReference>
<dbReference type="InterPro" id="IPR023606">
    <property type="entry name" value="CoA-Trfase_III_dom_1_sf"/>
</dbReference>
<evidence type="ECO:0000256" key="1">
    <source>
        <dbReference type="ARBA" id="ARBA00022679"/>
    </source>
</evidence>
<dbReference type="Pfam" id="PF02515">
    <property type="entry name" value="CoA_transf_3"/>
    <property type="match status" value="1"/>
</dbReference>
<dbReference type="Gene3D" id="3.30.1540.10">
    <property type="entry name" value="formyl-coa transferase, domain 3"/>
    <property type="match status" value="1"/>
</dbReference>
<dbReference type="EMBL" id="VLTJ01000026">
    <property type="protein sequence ID" value="TSH93851.1"/>
    <property type="molecule type" value="Genomic_DNA"/>
</dbReference>
<sequence length="412" mass="43239">MPATPQPSARLPLAGIRVVEFGQFIAVPGTSMLLADMGAEVIKVESLAGDAARQSSTMGVQSPMYVAYNRRKRSIALDLRSAGGRAVARELALSADVVVQNARAGVMERLGLGPDVLRQAKPALIYASVTGFGTRGPSRERPGLDIAAQAESGMMSLTGEPGGAPLKVGFAVVDAATTLALSGAITAALFHRERTGEGQTIDTSLLEVAVHLQAQIWSEYHHSGKLPPRAGNSQPMAAPAADLVQVADGHIVISAYLQEHWRRLCQAIGRPDLADDARFVDNVSRLANRPALIAELHASLGGMAGEAARELLESHGVVVGVVRNYDQVVAADDVRLGGLFQPVDNGLGKAVPVPSAPCRWRDAPEPTASAVPRLGQHSVQVLRELGYDEARIRALCAEGAVGGETEPPARVA</sequence>
<gene>
    <name evidence="2" type="ORF">FOZ76_13250</name>
</gene>
<dbReference type="Gene3D" id="3.40.50.10540">
    <property type="entry name" value="Crotonobetainyl-coa:carnitine coa-transferase, domain 1"/>
    <property type="match status" value="1"/>
</dbReference>
<proteinExistence type="predicted"/>
<keyword evidence="1 2" id="KW-0808">Transferase</keyword>
<dbReference type="InterPro" id="IPR050483">
    <property type="entry name" value="CoA-transferase_III_domain"/>
</dbReference>
<dbReference type="SUPFAM" id="SSF89796">
    <property type="entry name" value="CoA-transferase family III (CaiB/BaiF)"/>
    <property type="match status" value="1"/>
</dbReference>
<evidence type="ECO:0000313" key="2">
    <source>
        <dbReference type="EMBL" id="TSH93851.1"/>
    </source>
</evidence>
<dbReference type="PANTHER" id="PTHR48207:SF3">
    <property type="entry name" value="SUCCINATE--HYDROXYMETHYLGLUTARATE COA-TRANSFERASE"/>
    <property type="match status" value="1"/>
</dbReference>
<dbReference type="RefSeq" id="WP_143948752.1">
    <property type="nucleotide sequence ID" value="NZ_BAABMB010000006.1"/>
</dbReference>
<dbReference type="OrthoDB" id="9058532at2"/>
<accession>A0A556ALV8</accession>
<comment type="caution">
    <text evidence="2">The sequence shown here is derived from an EMBL/GenBank/DDBJ whole genome shotgun (WGS) entry which is preliminary data.</text>
</comment>
<evidence type="ECO:0000313" key="3">
    <source>
        <dbReference type="Proteomes" id="UP000318405"/>
    </source>
</evidence>
<keyword evidence="3" id="KW-1185">Reference proteome</keyword>
<name>A0A556ALV8_9BURK</name>